<proteinExistence type="predicted"/>
<dbReference type="KEGG" id="pdp:PDIP_40880"/>
<reference evidence="1 2" key="1">
    <citation type="submission" date="2020-08" db="EMBL/GenBank/DDBJ databases">
        <title>The completed genome sequence of the pathogenic ascomycete fungus Penicillium digitatum.</title>
        <authorList>
            <person name="Wang M."/>
        </authorList>
    </citation>
    <scope>NUCLEOTIDE SEQUENCE [LARGE SCALE GENOMIC DNA]</scope>
    <source>
        <strain evidence="1 2">PdW03</strain>
    </source>
</reference>
<name>A0A7T7BNQ9_PENDI</name>
<dbReference type="Proteomes" id="UP000595662">
    <property type="component" value="Chromosome 5"/>
</dbReference>
<protein>
    <submittedName>
        <fullName evidence="1">Ferritin/ribonucleotide reductase-like</fullName>
    </submittedName>
</protein>
<sequence>MKVTNLALAGVEPRRSRVAAGSIFTTEAGHGAYLRAALGEVRFTQAFTNPLELIEMNTVASPFITPCPSNNGALPIKAPPSLLTSSVDAVRTGSHVQLIPGNGFNTSNSDINAACTTVNGPV</sequence>
<gene>
    <name evidence="1" type="ORF">Pdw03_1429</name>
</gene>
<accession>A0A7T7BNQ9</accession>
<dbReference type="GeneID" id="26232406"/>
<organism evidence="1 2">
    <name type="scientific">Penicillium digitatum</name>
    <name type="common">Green mold</name>
    <dbReference type="NCBI Taxonomy" id="36651"/>
    <lineage>
        <taxon>Eukaryota</taxon>
        <taxon>Fungi</taxon>
        <taxon>Dikarya</taxon>
        <taxon>Ascomycota</taxon>
        <taxon>Pezizomycotina</taxon>
        <taxon>Eurotiomycetes</taxon>
        <taxon>Eurotiomycetidae</taxon>
        <taxon>Eurotiales</taxon>
        <taxon>Aspergillaceae</taxon>
        <taxon>Penicillium</taxon>
    </lineage>
</organism>
<dbReference type="VEuPathDB" id="FungiDB:PDIP_40880"/>
<evidence type="ECO:0000313" key="2">
    <source>
        <dbReference type="Proteomes" id="UP000595662"/>
    </source>
</evidence>
<dbReference type="AlphaFoldDB" id="A0A7T7BNQ9"/>
<dbReference type="EMBL" id="CP060778">
    <property type="protein sequence ID" value="QQK46531.1"/>
    <property type="molecule type" value="Genomic_DNA"/>
</dbReference>
<dbReference type="RefSeq" id="XP_014535079.1">
    <property type="nucleotide sequence ID" value="XM_014679593.1"/>
</dbReference>
<evidence type="ECO:0000313" key="1">
    <source>
        <dbReference type="EMBL" id="QQK46531.1"/>
    </source>
</evidence>